<sequence length="75" mass="8340">MVTKEINKLKDNTAAFKQTGLDVKFVADRLMSKINGDPKRVPENLVTANGEVSVERSSDSEESDEELEETIALEE</sequence>
<evidence type="ECO:0000256" key="1">
    <source>
        <dbReference type="SAM" id="MobiDB-lite"/>
    </source>
</evidence>
<proteinExistence type="predicted"/>
<feature type="region of interest" description="Disordered" evidence="1">
    <location>
        <begin position="50"/>
        <end position="75"/>
    </location>
</feature>
<name>A0A7J7KNU5_BUGNE</name>
<dbReference type="Proteomes" id="UP000593567">
    <property type="component" value="Unassembled WGS sequence"/>
</dbReference>
<evidence type="ECO:0000313" key="2">
    <source>
        <dbReference type="EMBL" id="KAF6039818.1"/>
    </source>
</evidence>
<feature type="compositionally biased region" description="Acidic residues" evidence="1">
    <location>
        <begin position="60"/>
        <end position="75"/>
    </location>
</feature>
<comment type="caution">
    <text evidence="2">The sequence shown here is derived from an EMBL/GenBank/DDBJ whole genome shotgun (WGS) entry which is preliminary data.</text>
</comment>
<dbReference type="EMBL" id="VXIV02000207">
    <property type="protein sequence ID" value="KAF6039818.1"/>
    <property type="molecule type" value="Genomic_DNA"/>
</dbReference>
<accession>A0A7J7KNU5</accession>
<reference evidence="2" key="1">
    <citation type="submission" date="2020-06" db="EMBL/GenBank/DDBJ databases">
        <title>Draft genome of Bugula neritina, a colonial animal packing powerful symbionts and potential medicines.</title>
        <authorList>
            <person name="Rayko M."/>
        </authorList>
    </citation>
    <scope>NUCLEOTIDE SEQUENCE [LARGE SCALE GENOMIC DNA]</scope>
    <source>
        <strain evidence="2">Kwan_BN1</strain>
    </source>
</reference>
<dbReference type="AlphaFoldDB" id="A0A7J7KNU5"/>
<organism evidence="2 3">
    <name type="scientific">Bugula neritina</name>
    <name type="common">Brown bryozoan</name>
    <name type="synonym">Sertularia neritina</name>
    <dbReference type="NCBI Taxonomy" id="10212"/>
    <lineage>
        <taxon>Eukaryota</taxon>
        <taxon>Metazoa</taxon>
        <taxon>Spiralia</taxon>
        <taxon>Lophotrochozoa</taxon>
        <taxon>Bryozoa</taxon>
        <taxon>Gymnolaemata</taxon>
        <taxon>Cheilostomatida</taxon>
        <taxon>Flustrina</taxon>
        <taxon>Buguloidea</taxon>
        <taxon>Bugulidae</taxon>
        <taxon>Bugula</taxon>
    </lineage>
</organism>
<gene>
    <name evidence="2" type="ORF">EB796_001854</name>
</gene>
<protein>
    <submittedName>
        <fullName evidence="2">FAM227B</fullName>
    </submittedName>
</protein>
<keyword evidence="3" id="KW-1185">Reference proteome</keyword>
<evidence type="ECO:0000313" key="3">
    <source>
        <dbReference type="Proteomes" id="UP000593567"/>
    </source>
</evidence>